<organism evidence="1 2">
    <name type="scientific">Ancylostoma ceylanicum</name>
    <dbReference type="NCBI Taxonomy" id="53326"/>
    <lineage>
        <taxon>Eukaryota</taxon>
        <taxon>Metazoa</taxon>
        <taxon>Ecdysozoa</taxon>
        <taxon>Nematoda</taxon>
        <taxon>Chromadorea</taxon>
        <taxon>Rhabditida</taxon>
        <taxon>Rhabditina</taxon>
        <taxon>Rhabditomorpha</taxon>
        <taxon>Strongyloidea</taxon>
        <taxon>Ancylostomatidae</taxon>
        <taxon>Ancylostomatinae</taxon>
        <taxon>Ancylostoma</taxon>
    </lineage>
</organism>
<dbReference type="EMBL" id="JARK01001369">
    <property type="protein sequence ID" value="EYC16593.1"/>
    <property type="molecule type" value="Genomic_DNA"/>
</dbReference>
<dbReference type="AlphaFoldDB" id="A0A016UQ48"/>
<comment type="caution">
    <text evidence="1">The sequence shown here is derived from an EMBL/GenBank/DDBJ whole genome shotgun (WGS) entry which is preliminary data.</text>
</comment>
<evidence type="ECO:0000313" key="2">
    <source>
        <dbReference type="Proteomes" id="UP000024635"/>
    </source>
</evidence>
<proteinExistence type="predicted"/>
<gene>
    <name evidence="1" type="primary">Acey_s0033.g2739</name>
    <name evidence="1" type="ORF">Y032_0033g2739</name>
</gene>
<keyword evidence="2" id="KW-1185">Reference proteome</keyword>
<reference evidence="2" key="1">
    <citation type="journal article" date="2015" name="Nat. Genet.">
        <title>The genome and transcriptome of the zoonotic hookworm Ancylostoma ceylanicum identify infection-specific gene families.</title>
        <authorList>
            <person name="Schwarz E.M."/>
            <person name="Hu Y."/>
            <person name="Antoshechkin I."/>
            <person name="Miller M.M."/>
            <person name="Sternberg P.W."/>
            <person name="Aroian R.V."/>
        </authorList>
    </citation>
    <scope>NUCLEOTIDE SEQUENCE</scope>
    <source>
        <strain evidence="2">HY135</strain>
    </source>
</reference>
<accession>A0A016UQ48</accession>
<name>A0A016UQ48_9BILA</name>
<dbReference type="Proteomes" id="UP000024635">
    <property type="component" value="Unassembled WGS sequence"/>
</dbReference>
<sequence>MLVLPWSYGRAAERDSITTCTSVFGVCDVIITVPLQNAGCQSCAAPEESQRYREARGDWATPNCTTKR</sequence>
<protein>
    <submittedName>
        <fullName evidence="1">Uncharacterized protein</fullName>
    </submittedName>
</protein>
<evidence type="ECO:0000313" key="1">
    <source>
        <dbReference type="EMBL" id="EYC16593.1"/>
    </source>
</evidence>